<name>A0AAF0QBS8_SOLVR</name>
<dbReference type="EMBL" id="CP133614">
    <property type="protein sequence ID" value="WMV20817.1"/>
    <property type="molecule type" value="Genomic_DNA"/>
</dbReference>
<feature type="non-terminal residue" evidence="1">
    <location>
        <position position="1"/>
    </location>
</feature>
<protein>
    <submittedName>
        <fullName evidence="1">Uncharacterized protein</fullName>
    </submittedName>
</protein>
<evidence type="ECO:0000313" key="1">
    <source>
        <dbReference type="EMBL" id="WMV20817.1"/>
    </source>
</evidence>
<proteinExistence type="predicted"/>
<evidence type="ECO:0000313" key="2">
    <source>
        <dbReference type="Proteomes" id="UP001234989"/>
    </source>
</evidence>
<dbReference type="AlphaFoldDB" id="A0AAF0QBS8"/>
<accession>A0AAF0QBS8</accession>
<sequence>LTIFEFGSSSLINGVHRLDQQIDKLGNDRTDLFFVWFGLLFDRTRIWEKGLKKEKKEQSWVL</sequence>
<organism evidence="1 2">
    <name type="scientific">Solanum verrucosum</name>
    <dbReference type="NCBI Taxonomy" id="315347"/>
    <lineage>
        <taxon>Eukaryota</taxon>
        <taxon>Viridiplantae</taxon>
        <taxon>Streptophyta</taxon>
        <taxon>Embryophyta</taxon>
        <taxon>Tracheophyta</taxon>
        <taxon>Spermatophyta</taxon>
        <taxon>Magnoliopsida</taxon>
        <taxon>eudicotyledons</taxon>
        <taxon>Gunneridae</taxon>
        <taxon>Pentapetalae</taxon>
        <taxon>asterids</taxon>
        <taxon>lamiids</taxon>
        <taxon>Solanales</taxon>
        <taxon>Solanaceae</taxon>
        <taxon>Solanoideae</taxon>
        <taxon>Solaneae</taxon>
        <taxon>Solanum</taxon>
    </lineage>
</organism>
<gene>
    <name evidence="1" type="ORF">MTR67_014202</name>
</gene>
<keyword evidence="2" id="KW-1185">Reference proteome</keyword>
<dbReference type="Proteomes" id="UP001234989">
    <property type="component" value="Chromosome 3"/>
</dbReference>
<reference evidence="1" key="1">
    <citation type="submission" date="2023-08" db="EMBL/GenBank/DDBJ databases">
        <title>A de novo genome assembly of Solanum verrucosum Schlechtendal, a Mexican diploid species geographically isolated from the other diploid A-genome species in potato relatives.</title>
        <authorList>
            <person name="Hosaka K."/>
        </authorList>
    </citation>
    <scope>NUCLEOTIDE SEQUENCE</scope>
    <source>
        <tissue evidence="1">Young leaves</tissue>
    </source>
</reference>